<dbReference type="STRING" id="243090.RB5073"/>
<name>Q7UGQ8_RHOBA</name>
<reference evidence="1 2" key="1">
    <citation type="journal article" date="2003" name="Proc. Natl. Acad. Sci. U.S.A.">
        <title>Complete genome sequence of the marine planctomycete Pirellula sp. strain 1.</title>
        <authorList>
            <person name="Gloeckner F.O."/>
            <person name="Kube M."/>
            <person name="Bauer M."/>
            <person name="Teeling H."/>
            <person name="Lombardot T."/>
            <person name="Ludwig W."/>
            <person name="Gade D."/>
            <person name="Beck A."/>
            <person name="Borzym K."/>
            <person name="Heitmann K."/>
            <person name="Rabus R."/>
            <person name="Schlesner H."/>
            <person name="Amann R."/>
            <person name="Reinhardt R."/>
        </authorList>
    </citation>
    <scope>NUCLEOTIDE SEQUENCE [LARGE SCALE GENOMIC DNA]</scope>
    <source>
        <strain evidence="2">DSM 10527 / NCIMB 13988 / SH1</strain>
    </source>
</reference>
<gene>
    <name evidence="1" type="ordered locus">RB5073</name>
</gene>
<dbReference type="KEGG" id="rba:RB5073"/>
<protein>
    <submittedName>
        <fullName evidence="1">Uncharacterized protein</fullName>
    </submittedName>
</protein>
<sequence>MRLVHGESSMIVQGRSNVGQVSPGNQADALEQSEAVWPAFSSPHGFGQQPCQVEPGLQRLMLETNDTMLSRN</sequence>
<dbReference type="InParanoid" id="Q7UGQ8"/>
<evidence type="ECO:0000313" key="2">
    <source>
        <dbReference type="Proteomes" id="UP000001025"/>
    </source>
</evidence>
<dbReference type="AlphaFoldDB" id="Q7UGQ8"/>
<dbReference type="HOGENOM" id="CLU_2719630_0_0_0"/>
<dbReference type="Proteomes" id="UP000001025">
    <property type="component" value="Chromosome"/>
</dbReference>
<evidence type="ECO:0000313" key="1">
    <source>
        <dbReference type="EMBL" id="CAD78271.1"/>
    </source>
</evidence>
<dbReference type="EnsemblBacteria" id="CAD78271">
    <property type="protein sequence ID" value="CAD78271"/>
    <property type="gene ID" value="RB5073"/>
</dbReference>
<proteinExistence type="predicted"/>
<keyword evidence="2" id="KW-1185">Reference proteome</keyword>
<dbReference type="PATRIC" id="fig|243090.15.peg.2424"/>
<organism evidence="1 2">
    <name type="scientific">Rhodopirellula baltica (strain DSM 10527 / NCIMB 13988 / SH1)</name>
    <dbReference type="NCBI Taxonomy" id="243090"/>
    <lineage>
        <taxon>Bacteria</taxon>
        <taxon>Pseudomonadati</taxon>
        <taxon>Planctomycetota</taxon>
        <taxon>Planctomycetia</taxon>
        <taxon>Pirellulales</taxon>
        <taxon>Pirellulaceae</taxon>
        <taxon>Rhodopirellula</taxon>
    </lineage>
</organism>
<accession>Q7UGQ8</accession>
<dbReference type="EMBL" id="BX294141">
    <property type="protein sequence ID" value="CAD78271.1"/>
    <property type="molecule type" value="Genomic_DNA"/>
</dbReference>